<evidence type="ECO:0000259" key="3">
    <source>
        <dbReference type="Pfam" id="PF00079"/>
    </source>
</evidence>
<dbReference type="Gene3D" id="2.30.39.10">
    <property type="entry name" value="Alpha-1-antitrypsin, domain 1"/>
    <property type="match status" value="1"/>
</dbReference>
<dbReference type="Proteomes" id="UP000324897">
    <property type="component" value="Chromosome 2"/>
</dbReference>
<dbReference type="OrthoDB" id="1063785at2759"/>
<evidence type="ECO:0000313" key="4">
    <source>
        <dbReference type="EMBL" id="TVU25013.1"/>
    </source>
</evidence>
<dbReference type="InterPro" id="IPR000215">
    <property type="entry name" value="Serpin_fam"/>
</dbReference>
<feature type="domain" description="Serpin" evidence="3">
    <location>
        <begin position="11"/>
        <end position="134"/>
    </location>
</feature>
<dbReference type="GO" id="GO:0005615">
    <property type="term" value="C:extracellular space"/>
    <property type="evidence" value="ECO:0007669"/>
    <property type="project" value="InterPro"/>
</dbReference>
<comment type="similarity">
    <text evidence="1">Belongs to the serpin family.</text>
</comment>
<dbReference type="InterPro" id="IPR042178">
    <property type="entry name" value="Serpin_sf_1"/>
</dbReference>
<protein>
    <recommendedName>
        <fullName evidence="3">Serpin domain-containing protein</fullName>
    </recommendedName>
</protein>
<dbReference type="Gramene" id="TVU25013">
    <property type="protein sequence ID" value="TVU25013"/>
    <property type="gene ID" value="EJB05_27487"/>
</dbReference>
<dbReference type="PANTHER" id="PTHR11461">
    <property type="entry name" value="SERINE PROTEASE INHIBITOR, SERPIN"/>
    <property type="match status" value="1"/>
</dbReference>
<feature type="region of interest" description="Disordered" evidence="2">
    <location>
        <begin position="172"/>
        <end position="209"/>
    </location>
</feature>
<gene>
    <name evidence="4" type="ORF">EJB05_27487</name>
</gene>
<proteinExistence type="inferred from homology"/>
<dbReference type="GO" id="GO:0004867">
    <property type="term" value="F:serine-type endopeptidase inhibitor activity"/>
    <property type="evidence" value="ECO:0007669"/>
    <property type="project" value="InterPro"/>
</dbReference>
<keyword evidence="5" id="KW-1185">Reference proteome</keyword>
<dbReference type="AlphaFoldDB" id="A0A5J9UMN0"/>
<reference evidence="4 5" key="1">
    <citation type="journal article" date="2019" name="Sci. Rep.">
        <title>A high-quality genome of Eragrostis curvula grass provides insights into Poaceae evolution and supports new strategies to enhance forage quality.</title>
        <authorList>
            <person name="Carballo J."/>
            <person name="Santos B.A.C.M."/>
            <person name="Zappacosta D."/>
            <person name="Garbus I."/>
            <person name="Selva J.P."/>
            <person name="Gallo C.A."/>
            <person name="Diaz A."/>
            <person name="Albertini E."/>
            <person name="Caccamo M."/>
            <person name="Echenique V."/>
        </authorList>
    </citation>
    <scope>NUCLEOTIDE SEQUENCE [LARGE SCALE GENOMIC DNA]</scope>
    <source>
        <strain evidence="5">cv. Victoria</strain>
        <tissue evidence="4">Leaf</tissue>
    </source>
</reference>
<dbReference type="InterPro" id="IPR036186">
    <property type="entry name" value="Serpin_sf"/>
</dbReference>
<sequence length="259" mass="27389">MAAAAAARDRQTALALRLAKHLAPGGADDDAAADNVAFSPLSVHAALALVATGATLAQLLAFLGAPTAKALAAFGRRVAERVLADRSDSGGPRVLFGGGVWVDASRGRLTDAFRDVAAKSYKSDARTVSFTKKVRAWLKVGGQLAMPQVEGLACAPSSTGMVWRHAHGGDARMSRSQQGWGCSDRTGRRRRGCDGSGDPAPMGIRWKKKGNKSTARGVFHRLDGSLPEAEFMTGIRWLDVACMDGFKVLKLPYEPGFRA</sequence>
<organism evidence="4 5">
    <name type="scientific">Eragrostis curvula</name>
    <name type="common">weeping love grass</name>
    <dbReference type="NCBI Taxonomy" id="38414"/>
    <lineage>
        <taxon>Eukaryota</taxon>
        <taxon>Viridiplantae</taxon>
        <taxon>Streptophyta</taxon>
        <taxon>Embryophyta</taxon>
        <taxon>Tracheophyta</taxon>
        <taxon>Spermatophyta</taxon>
        <taxon>Magnoliopsida</taxon>
        <taxon>Liliopsida</taxon>
        <taxon>Poales</taxon>
        <taxon>Poaceae</taxon>
        <taxon>PACMAD clade</taxon>
        <taxon>Chloridoideae</taxon>
        <taxon>Eragrostideae</taxon>
        <taxon>Eragrostidinae</taxon>
        <taxon>Eragrostis</taxon>
    </lineage>
</organism>
<accession>A0A5J9UMN0</accession>
<dbReference type="PANTHER" id="PTHR11461:SF211">
    <property type="entry name" value="GH10112P-RELATED"/>
    <property type="match status" value="1"/>
</dbReference>
<evidence type="ECO:0000256" key="1">
    <source>
        <dbReference type="ARBA" id="ARBA00009500"/>
    </source>
</evidence>
<evidence type="ECO:0000313" key="5">
    <source>
        <dbReference type="Proteomes" id="UP000324897"/>
    </source>
</evidence>
<dbReference type="InterPro" id="IPR042185">
    <property type="entry name" value="Serpin_sf_2"/>
</dbReference>
<dbReference type="Gene3D" id="3.30.497.10">
    <property type="entry name" value="Antithrombin, subunit I, domain 2"/>
    <property type="match status" value="1"/>
</dbReference>
<feature type="non-terminal residue" evidence="4">
    <location>
        <position position="1"/>
    </location>
</feature>
<dbReference type="InterPro" id="IPR023796">
    <property type="entry name" value="Serpin_dom"/>
</dbReference>
<comment type="caution">
    <text evidence="4">The sequence shown here is derived from an EMBL/GenBank/DDBJ whole genome shotgun (WGS) entry which is preliminary data.</text>
</comment>
<evidence type="ECO:0000256" key="2">
    <source>
        <dbReference type="SAM" id="MobiDB-lite"/>
    </source>
</evidence>
<dbReference type="Pfam" id="PF00079">
    <property type="entry name" value="Serpin"/>
    <property type="match status" value="1"/>
</dbReference>
<dbReference type="SUPFAM" id="SSF56574">
    <property type="entry name" value="Serpins"/>
    <property type="match status" value="1"/>
</dbReference>
<dbReference type="EMBL" id="RWGY01000013">
    <property type="protein sequence ID" value="TVU25013.1"/>
    <property type="molecule type" value="Genomic_DNA"/>
</dbReference>
<name>A0A5J9UMN0_9POAL</name>